<accession>A6NRR2</accession>
<dbReference type="AlphaFoldDB" id="A6NRR2"/>
<keyword evidence="2" id="KW-1185">Reference proteome</keyword>
<evidence type="ECO:0000313" key="2">
    <source>
        <dbReference type="Proteomes" id="UP000003639"/>
    </source>
</evidence>
<evidence type="ECO:0000313" key="1">
    <source>
        <dbReference type="EMBL" id="EDN01322.1"/>
    </source>
</evidence>
<organism evidence="1 2">
    <name type="scientific">Pseudoflavonifractor capillosus ATCC 29799</name>
    <dbReference type="NCBI Taxonomy" id="411467"/>
    <lineage>
        <taxon>Bacteria</taxon>
        <taxon>Bacillati</taxon>
        <taxon>Bacillota</taxon>
        <taxon>Clostridia</taxon>
        <taxon>Eubacteriales</taxon>
        <taxon>Oscillospiraceae</taxon>
        <taxon>Pseudoflavonifractor</taxon>
    </lineage>
</organism>
<reference evidence="1 2" key="1">
    <citation type="submission" date="2007-04" db="EMBL/GenBank/DDBJ databases">
        <authorList>
            <person name="Fulton L."/>
            <person name="Clifton S."/>
            <person name="Fulton B."/>
            <person name="Xu J."/>
            <person name="Minx P."/>
            <person name="Pepin K.H."/>
            <person name="Johnson M."/>
            <person name="Thiruvilangam P."/>
            <person name="Bhonagiri V."/>
            <person name="Nash W.E."/>
            <person name="Mardis E.R."/>
            <person name="Wilson R.K."/>
        </authorList>
    </citation>
    <scope>NUCLEOTIDE SEQUENCE [LARGE SCALE GENOMIC DNA]</scope>
    <source>
        <strain evidence="1 2">ATCC 29799</strain>
    </source>
</reference>
<proteinExistence type="predicted"/>
<name>A6NRR2_9FIRM</name>
<dbReference type="Proteomes" id="UP000003639">
    <property type="component" value="Unassembled WGS sequence"/>
</dbReference>
<reference evidence="1 2" key="2">
    <citation type="submission" date="2007-06" db="EMBL/GenBank/DDBJ databases">
        <title>Draft genome sequence of Pseudoflavonifractor capillosus ATCC 29799.</title>
        <authorList>
            <person name="Sudarsanam P."/>
            <person name="Ley R."/>
            <person name="Guruge J."/>
            <person name="Turnbaugh P.J."/>
            <person name="Mahowald M."/>
            <person name="Liep D."/>
            <person name="Gordon J."/>
        </authorList>
    </citation>
    <scope>NUCLEOTIDE SEQUENCE [LARGE SCALE GENOMIC DNA]</scope>
    <source>
        <strain evidence="1 2">ATCC 29799</strain>
    </source>
</reference>
<comment type="caution">
    <text evidence="1">The sequence shown here is derived from an EMBL/GenBank/DDBJ whole genome shotgun (WGS) entry which is preliminary data.</text>
</comment>
<protein>
    <submittedName>
        <fullName evidence="1">Uncharacterized protein</fullName>
    </submittedName>
</protein>
<sequence length="35" mass="3972">MKSPGRRPGLFVSCLEVKILELFPKCCESVSEKLF</sequence>
<dbReference type="STRING" id="411467.BACCAP_00890"/>
<gene>
    <name evidence="1" type="ORF">BACCAP_00890</name>
</gene>
<dbReference type="EMBL" id="AAXG02000006">
    <property type="protein sequence ID" value="EDN01322.1"/>
    <property type="molecule type" value="Genomic_DNA"/>
</dbReference>